<dbReference type="InterPro" id="IPR000808">
    <property type="entry name" value="Mrp-like_CS"/>
</dbReference>
<reference evidence="10 11" key="1">
    <citation type="submission" date="2017-06" db="EMBL/GenBank/DDBJ databases">
        <title>Draft genome sequence of a variant of Elsinoe murrayae.</title>
        <authorList>
            <person name="Cheng Q."/>
        </authorList>
    </citation>
    <scope>NUCLEOTIDE SEQUENCE [LARGE SCALE GENOMIC DNA]</scope>
    <source>
        <strain evidence="10 11">CQ-2017a</strain>
    </source>
</reference>
<comment type="caution">
    <text evidence="10">The sequence shown here is derived from an EMBL/GenBank/DDBJ whole genome shotgun (WGS) entry which is preliminary data.</text>
</comment>
<dbReference type="FunCoup" id="A0A2K1QNV8">
    <property type="interactions" value="139"/>
</dbReference>
<dbReference type="GO" id="GO:0051539">
    <property type="term" value="F:4 iron, 4 sulfur cluster binding"/>
    <property type="evidence" value="ECO:0007669"/>
    <property type="project" value="UniProtKB-UniRule"/>
</dbReference>
<dbReference type="InterPro" id="IPR027417">
    <property type="entry name" value="P-loop_NTPase"/>
</dbReference>
<dbReference type="GO" id="GO:0005829">
    <property type="term" value="C:cytosol"/>
    <property type="evidence" value="ECO:0007669"/>
    <property type="project" value="TreeGrafter"/>
</dbReference>
<proteinExistence type="inferred from homology"/>
<dbReference type="InterPro" id="IPR033756">
    <property type="entry name" value="YlxH/NBP35"/>
</dbReference>
<evidence type="ECO:0000313" key="11">
    <source>
        <dbReference type="Proteomes" id="UP000243797"/>
    </source>
</evidence>
<evidence type="ECO:0000256" key="1">
    <source>
        <dbReference type="ARBA" id="ARBA00004496"/>
    </source>
</evidence>
<evidence type="ECO:0000256" key="2">
    <source>
        <dbReference type="ARBA" id="ARBA00022485"/>
    </source>
</evidence>
<dbReference type="FunFam" id="3.40.50.300:FF:001300">
    <property type="entry name" value="Cytosolic Fe-S cluster assembly factor CFD1"/>
    <property type="match status" value="1"/>
</dbReference>
<dbReference type="GO" id="GO:0046872">
    <property type="term" value="F:metal ion binding"/>
    <property type="evidence" value="ECO:0007669"/>
    <property type="project" value="UniProtKB-KW"/>
</dbReference>
<dbReference type="GO" id="GO:0016226">
    <property type="term" value="P:iron-sulfur cluster assembly"/>
    <property type="evidence" value="ECO:0007669"/>
    <property type="project" value="UniProtKB-UniRule"/>
</dbReference>
<dbReference type="CDD" id="cd02037">
    <property type="entry name" value="Mrp_NBP35"/>
    <property type="match status" value="1"/>
</dbReference>
<dbReference type="PANTHER" id="PTHR23264">
    <property type="entry name" value="NUCLEOTIDE-BINDING PROTEIN NBP35 YEAST -RELATED"/>
    <property type="match status" value="1"/>
</dbReference>
<evidence type="ECO:0000256" key="8">
    <source>
        <dbReference type="ARBA" id="ARBA00023014"/>
    </source>
</evidence>
<dbReference type="InterPro" id="IPR028600">
    <property type="entry name" value="NUBP2/Cfd1_eukaryotes"/>
</dbReference>
<dbReference type="PROSITE" id="PS01215">
    <property type="entry name" value="MRP"/>
    <property type="match status" value="1"/>
</dbReference>
<keyword evidence="11" id="KW-1185">Reference proteome</keyword>
<name>A0A2K1QNV8_9PEZI</name>
<dbReference type="HAMAP" id="MF_02040">
    <property type="entry name" value="Mrp_NBP35"/>
    <property type="match status" value="1"/>
</dbReference>
<evidence type="ECO:0000313" key="10">
    <source>
        <dbReference type="EMBL" id="PNS16543.1"/>
    </source>
</evidence>
<dbReference type="InterPro" id="IPR019591">
    <property type="entry name" value="Mrp/NBP35_ATP-bd"/>
</dbReference>
<dbReference type="InParanoid" id="A0A2K1QNV8"/>
<evidence type="ECO:0000256" key="4">
    <source>
        <dbReference type="ARBA" id="ARBA00022723"/>
    </source>
</evidence>
<dbReference type="HAMAP" id="MF_03039">
    <property type="entry name" value="NUBP2"/>
    <property type="match status" value="1"/>
</dbReference>
<accession>A0A2K1QNV8</accession>
<evidence type="ECO:0000256" key="7">
    <source>
        <dbReference type="ARBA" id="ARBA00023004"/>
    </source>
</evidence>
<comment type="function">
    <text evidence="9">Component of the cytosolic iron-sulfur (Fe/S) protein assembly (CIA) machinery. Required for maturation of extramitochondrial Fe-S proteins. The NBP35-CFD1 heterotetramer forms a Fe-S scaffold complex, mediating the de novo assembly of an Fe-S cluster and its transfer to target apoproteins.</text>
</comment>
<dbReference type="OrthoDB" id="3900342at2759"/>
<sequence>MSLAGVKKIVLVLSGKGGVGKSSVTTQLALSLCLEGKSVGVLDVDLTGPSMPRFLGIEDAKVRQAPGGWLPVPVVESSTTAHNHTASNGHESIGVTGSDIGSLHCMSLGFLLGTKGDAVVWRGPKKTAMVRQFLSDVLWGDLDYLLIDTPPGTSDEHISLVETLLKQATPEQMAGAVIVTTPQAISISDVKKEINFCRKTGVHVIGVVENMAGFVCPNCAECTNVFSKGGGQIMAQEFNVAFLGSVPIDPAFTALIEEGKIPEYPEGTVVAGKDMTSSAALPSNPAADSLASKYRSCSLRPIFQSMLVSILE</sequence>
<dbReference type="STRING" id="2082308.A0A2K1QNV8"/>
<comment type="similarity">
    <text evidence="9">Belongs to the Mrp/NBP35 ATP-binding proteins family. NUBP2/CFD1 subfamily.</text>
</comment>
<keyword evidence="5 9" id="KW-0547">Nucleotide-binding</keyword>
<dbReference type="PANTHER" id="PTHR23264:SF19">
    <property type="entry name" value="CYTOSOLIC FE-S CLUSTER ASSEMBLY FACTOR NUBP2"/>
    <property type="match status" value="1"/>
</dbReference>
<feature type="binding site" evidence="9">
    <location>
        <position position="216"/>
    </location>
    <ligand>
        <name>[4Fe-4S] cluster</name>
        <dbReference type="ChEBI" id="CHEBI:49883"/>
        <note>ligand shared between dimeric partners</note>
    </ligand>
</feature>
<feature type="binding site" evidence="9">
    <location>
        <begin position="15"/>
        <end position="22"/>
    </location>
    <ligand>
        <name>ATP</name>
        <dbReference type="ChEBI" id="CHEBI:30616"/>
    </ligand>
</feature>
<evidence type="ECO:0000256" key="6">
    <source>
        <dbReference type="ARBA" id="ARBA00022840"/>
    </source>
</evidence>
<dbReference type="Pfam" id="PF10609">
    <property type="entry name" value="ParA"/>
    <property type="match status" value="1"/>
</dbReference>
<dbReference type="GO" id="GO:0140663">
    <property type="term" value="F:ATP-dependent FeS chaperone activity"/>
    <property type="evidence" value="ECO:0007669"/>
    <property type="project" value="InterPro"/>
</dbReference>
<dbReference type="Gene3D" id="3.40.50.300">
    <property type="entry name" value="P-loop containing nucleotide triphosphate hydrolases"/>
    <property type="match status" value="1"/>
</dbReference>
<keyword evidence="2 9" id="KW-0004">4Fe-4S</keyword>
<comment type="subcellular location">
    <subcellularLocation>
        <location evidence="1 9">Cytoplasm</location>
    </subcellularLocation>
</comment>
<keyword evidence="6 9" id="KW-0067">ATP-binding</keyword>
<keyword evidence="7 9" id="KW-0408">Iron</keyword>
<dbReference type="Proteomes" id="UP000243797">
    <property type="component" value="Unassembled WGS sequence"/>
</dbReference>
<evidence type="ECO:0000256" key="3">
    <source>
        <dbReference type="ARBA" id="ARBA00022490"/>
    </source>
</evidence>
<dbReference type="SUPFAM" id="SSF52540">
    <property type="entry name" value="P-loop containing nucleoside triphosphate hydrolases"/>
    <property type="match status" value="1"/>
</dbReference>
<evidence type="ECO:0000256" key="9">
    <source>
        <dbReference type="HAMAP-Rule" id="MF_03039"/>
    </source>
</evidence>
<protein>
    <submittedName>
        <fullName evidence="10">Cytosolic Fe-S cluster assembly factor CFD1</fullName>
    </submittedName>
</protein>
<dbReference type="GO" id="GO:0005524">
    <property type="term" value="F:ATP binding"/>
    <property type="evidence" value="ECO:0007669"/>
    <property type="project" value="UniProtKB-KW"/>
</dbReference>
<evidence type="ECO:0000256" key="5">
    <source>
        <dbReference type="ARBA" id="ARBA00022741"/>
    </source>
</evidence>
<organism evidence="10 11">
    <name type="scientific">Sphaceloma murrayae</name>
    <dbReference type="NCBI Taxonomy" id="2082308"/>
    <lineage>
        <taxon>Eukaryota</taxon>
        <taxon>Fungi</taxon>
        <taxon>Dikarya</taxon>
        <taxon>Ascomycota</taxon>
        <taxon>Pezizomycotina</taxon>
        <taxon>Dothideomycetes</taxon>
        <taxon>Dothideomycetidae</taxon>
        <taxon>Myriangiales</taxon>
        <taxon>Elsinoaceae</taxon>
        <taxon>Sphaceloma</taxon>
    </lineage>
</organism>
<keyword evidence="3 9" id="KW-0963">Cytoplasm</keyword>
<dbReference type="EMBL" id="NKHZ01000057">
    <property type="protein sequence ID" value="PNS16543.1"/>
    <property type="molecule type" value="Genomic_DNA"/>
</dbReference>
<dbReference type="AlphaFoldDB" id="A0A2K1QNV8"/>
<feature type="binding site" evidence="9">
    <location>
        <position position="219"/>
    </location>
    <ligand>
        <name>[4Fe-4S] cluster</name>
        <dbReference type="ChEBI" id="CHEBI:49883"/>
        <note>ligand shared between dimeric partners</note>
    </ligand>
</feature>
<gene>
    <name evidence="10" type="ORF">CAC42_277</name>
</gene>
<keyword evidence="8 9" id="KW-0411">Iron-sulfur</keyword>
<keyword evidence="4 9" id="KW-0479">Metal-binding</keyword>